<sequence>MKQLYSSTHLNVYLHEGSHNTVELQWLDFANSDELRRNILEGLRLAQLHRAKSWLADNRLLRAIRPKDFEWMGPAIITPLDELGLKRIAVVESQDAINRMGVTSFLAAVVPGTGITTRYFTTPEEARAWAAQPF</sequence>
<dbReference type="EMBL" id="VMRJ01000001">
    <property type="protein sequence ID" value="TVT42962.1"/>
    <property type="molecule type" value="Genomic_DNA"/>
</dbReference>
<dbReference type="Proteomes" id="UP000317624">
    <property type="component" value="Unassembled WGS sequence"/>
</dbReference>
<evidence type="ECO:0000313" key="2">
    <source>
        <dbReference type="Proteomes" id="UP000317624"/>
    </source>
</evidence>
<dbReference type="RefSeq" id="WP_144843828.1">
    <property type="nucleotide sequence ID" value="NZ_VMRJ01000001.1"/>
</dbReference>
<evidence type="ECO:0000313" key="1">
    <source>
        <dbReference type="EMBL" id="TVT42962.1"/>
    </source>
</evidence>
<reference evidence="1 2" key="1">
    <citation type="submission" date="2019-07" db="EMBL/GenBank/DDBJ databases">
        <title>Hymenobacter sp. straun FUR1 Genome sequencing and assembly.</title>
        <authorList>
            <person name="Chhetri G."/>
        </authorList>
    </citation>
    <scope>NUCLEOTIDE SEQUENCE [LARGE SCALE GENOMIC DNA]</scope>
    <source>
        <strain evidence="1 2">Fur1</strain>
    </source>
</reference>
<evidence type="ECO:0008006" key="3">
    <source>
        <dbReference type="Google" id="ProtNLM"/>
    </source>
</evidence>
<name>A0A558C2R9_9BACT</name>
<keyword evidence="2" id="KW-1185">Reference proteome</keyword>
<organism evidence="1 2">
    <name type="scientific">Hymenobacter setariae</name>
    <dbReference type="NCBI Taxonomy" id="2594794"/>
    <lineage>
        <taxon>Bacteria</taxon>
        <taxon>Pseudomonadati</taxon>
        <taxon>Bacteroidota</taxon>
        <taxon>Cytophagia</taxon>
        <taxon>Cytophagales</taxon>
        <taxon>Hymenobacteraceae</taxon>
        <taxon>Hymenobacter</taxon>
    </lineage>
</organism>
<comment type="caution">
    <text evidence="1">The sequence shown here is derived from an EMBL/GenBank/DDBJ whole genome shotgun (WGS) entry which is preliminary data.</text>
</comment>
<dbReference type="AlphaFoldDB" id="A0A558C2R9"/>
<gene>
    <name evidence="1" type="ORF">FNT36_02395</name>
</gene>
<proteinExistence type="predicted"/>
<protein>
    <recommendedName>
        <fullName evidence="3">STAS/SEC14 domain-containing protein</fullName>
    </recommendedName>
</protein>
<accession>A0A558C2R9</accession>
<dbReference type="OrthoDB" id="5242917at2"/>